<evidence type="ECO:0000313" key="3">
    <source>
        <dbReference type="Proteomes" id="UP000009376"/>
    </source>
</evidence>
<name>D6GUN5_PARA5</name>
<accession>D6GUN5</accession>
<reference evidence="2 3" key="1">
    <citation type="journal article" date="2010" name="Proc. Natl. Acad. Sci. U.S.A.">
        <title>Enigmatic, ultrasmall, uncultivated Archaea.</title>
        <authorList>
            <person name="Baker B.J."/>
            <person name="Comolli L.R."/>
            <person name="Dick G.J."/>
            <person name="Hauser L.J."/>
            <person name="Hyatt D."/>
            <person name="Dill B.D."/>
            <person name="Land M.L."/>
            <person name="Verberkmoes N.C."/>
            <person name="Hettich R.L."/>
            <person name="Banfield J.F."/>
        </authorList>
    </citation>
    <scope>NUCLEOTIDE SEQUENCE [LARGE SCALE GENOMIC DNA]</scope>
</reference>
<dbReference type="EMBL" id="GG745547">
    <property type="protein sequence ID" value="EFD93025.1"/>
    <property type="molecule type" value="Genomic_DNA"/>
</dbReference>
<evidence type="ECO:0000313" key="2">
    <source>
        <dbReference type="EMBL" id="EFD93025.1"/>
    </source>
</evidence>
<organism evidence="2 3">
    <name type="scientific">Candidatus Parvarchaeum acidophilus ARMAN-5</name>
    <dbReference type="NCBI Taxonomy" id="662762"/>
    <lineage>
        <taxon>Archaea</taxon>
        <taxon>Candidatus Parvarchaeota</taxon>
        <taxon>Candidatus Parvarchaeum</taxon>
    </lineage>
</organism>
<sequence length="67" mass="7908">MINQEDYFYAFFSGIISFLAGFLLVFLIYPEYFQNKPSILAIGIVVTMEIVIFFLLFFLMRHKKANI</sequence>
<feature type="transmembrane region" description="Helical" evidence="1">
    <location>
        <begin position="7"/>
        <end position="29"/>
    </location>
</feature>
<gene>
    <name evidence="2" type="ORF">BJBARM5_0179</name>
</gene>
<keyword evidence="1" id="KW-0472">Membrane</keyword>
<dbReference type="AlphaFoldDB" id="D6GUN5"/>
<dbReference type="Proteomes" id="UP000009376">
    <property type="component" value="Unassembled WGS sequence"/>
</dbReference>
<feature type="transmembrane region" description="Helical" evidence="1">
    <location>
        <begin position="41"/>
        <end position="60"/>
    </location>
</feature>
<keyword evidence="1" id="KW-1133">Transmembrane helix</keyword>
<keyword evidence="1" id="KW-0812">Transmembrane</keyword>
<protein>
    <submittedName>
        <fullName evidence="2">Uncharacterized protein</fullName>
    </submittedName>
</protein>
<proteinExistence type="predicted"/>
<evidence type="ECO:0000256" key="1">
    <source>
        <dbReference type="SAM" id="Phobius"/>
    </source>
</evidence>